<dbReference type="InParanoid" id="A0A2V0P3B9"/>
<feature type="region of interest" description="Disordered" evidence="1">
    <location>
        <begin position="278"/>
        <end position="299"/>
    </location>
</feature>
<feature type="region of interest" description="Disordered" evidence="1">
    <location>
        <begin position="130"/>
        <end position="161"/>
    </location>
</feature>
<dbReference type="InterPro" id="IPR013087">
    <property type="entry name" value="Znf_C2H2_type"/>
</dbReference>
<dbReference type="Proteomes" id="UP000247498">
    <property type="component" value="Unassembled WGS sequence"/>
</dbReference>
<dbReference type="InterPro" id="IPR018997">
    <property type="entry name" value="PUB_domain"/>
</dbReference>
<dbReference type="STRING" id="307507.A0A2V0P3B9"/>
<dbReference type="Gene3D" id="1.10.8.10">
    <property type="entry name" value="DNA helicase RuvA subunit, C-terminal domain"/>
    <property type="match status" value="1"/>
</dbReference>
<dbReference type="PROSITE" id="PS50030">
    <property type="entry name" value="UBA"/>
    <property type="match status" value="1"/>
</dbReference>
<dbReference type="SUPFAM" id="SSF143503">
    <property type="entry name" value="PUG domain-like"/>
    <property type="match status" value="1"/>
</dbReference>
<feature type="compositionally biased region" description="Basic and acidic residues" evidence="1">
    <location>
        <begin position="230"/>
        <end position="263"/>
    </location>
</feature>
<dbReference type="OrthoDB" id="336240at2759"/>
<accession>A0A2V0P3B9</accession>
<proteinExistence type="predicted"/>
<reference evidence="3 4" key="1">
    <citation type="journal article" date="2018" name="Sci. Rep.">
        <title>Raphidocelis subcapitata (=Pseudokirchneriella subcapitata) provides an insight into genome evolution and environmental adaptations in the Sphaeropleales.</title>
        <authorList>
            <person name="Suzuki S."/>
            <person name="Yamaguchi H."/>
            <person name="Nakajima N."/>
            <person name="Kawachi M."/>
        </authorList>
    </citation>
    <scope>NUCLEOTIDE SEQUENCE [LARGE SCALE GENOMIC DNA]</scope>
    <source>
        <strain evidence="3 4">NIES-35</strain>
    </source>
</reference>
<dbReference type="AlphaFoldDB" id="A0A2V0P3B9"/>
<dbReference type="Pfam" id="PF09409">
    <property type="entry name" value="PUB"/>
    <property type="match status" value="1"/>
</dbReference>
<evidence type="ECO:0000256" key="1">
    <source>
        <dbReference type="SAM" id="MobiDB-lite"/>
    </source>
</evidence>
<protein>
    <recommendedName>
        <fullName evidence="2">UBA domain-containing protein</fullName>
    </recommendedName>
</protein>
<evidence type="ECO:0000259" key="2">
    <source>
        <dbReference type="PROSITE" id="PS50030"/>
    </source>
</evidence>
<dbReference type="SUPFAM" id="SSF46934">
    <property type="entry name" value="UBA-like"/>
    <property type="match status" value="1"/>
</dbReference>
<dbReference type="Gene3D" id="1.20.58.2190">
    <property type="match status" value="1"/>
</dbReference>
<dbReference type="EMBL" id="BDRX01000047">
    <property type="protein sequence ID" value="GBF94079.1"/>
    <property type="molecule type" value="Genomic_DNA"/>
</dbReference>
<feature type="region of interest" description="Disordered" evidence="1">
    <location>
        <begin position="217"/>
        <end position="263"/>
    </location>
</feature>
<feature type="domain" description="UBA" evidence="2">
    <location>
        <begin position="168"/>
        <end position="210"/>
    </location>
</feature>
<dbReference type="SMART" id="SM00580">
    <property type="entry name" value="PUG"/>
    <property type="match status" value="1"/>
</dbReference>
<name>A0A2V0P3B9_9CHLO</name>
<dbReference type="PANTHER" id="PTHR46713:SF1">
    <property type="entry name" value="F13M7.16 PROTEIN"/>
    <property type="match status" value="1"/>
</dbReference>
<dbReference type="InterPro" id="IPR036339">
    <property type="entry name" value="PUB-like_dom_sf"/>
</dbReference>
<keyword evidence="4" id="KW-1185">Reference proteome</keyword>
<gene>
    <name evidence="3" type="ORF">Rsub_07347</name>
</gene>
<organism evidence="3 4">
    <name type="scientific">Raphidocelis subcapitata</name>
    <dbReference type="NCBI Taxonomy" id="307507"/>
    <lineage>
        <taxon>Eukaryota</taxon>
        <taxon>Viridiplantae</taxon>
        <taxon>Chlorophyta</taxon>
        <taxon>core chlorophytes</taxon>
        <taxon>Chlorophyceae</taxon>
        <taxon>CS clade</taxon>
        <taxon>Sphaeropleales</taxon>
        <taxon>Selenastraceae</taxon>
        <taxon>Raphidocelis</taxon>
    </lineage>
</organism>
<comment type="caution">
    <text evidence="3">The sequence shown here is derived from an EMBL/GenBank/DDBJ whole genome shotgun (WGS) entry which is preliminary data.</text>
</comment>
<sequence length="473" mass="51139">MATSLVCKQCDTLFAGVDEARQHNEITGHSQLEEATRKVPRLQHSQFEESTRKVPRLQCTACGKVCRSEVEKAMHSRHTGHAEFVDRTDEADAIDTEAQIAAARADAAEEAAADAELLGIKRKLPPAGAAAAGAGAGAAGEGAGGGGGGGEGAEGGGGGEGEEMVPVEVDPSHLAELTAMGFPEARAARALHFAGAAAGVEGAVAWLADREGEEGLDEPLLVPKSSIKKPLSEAEKRQRAEEALRRAKERREADERAAERERERNRIRHGKELLEAQRKEEEQRVRRIAEDRERERREEAAAREKLRAKLEEDRRERRRRLGLPEELTEEEKAAEAEKARQKAAQEVARRTQYVKPVSMLERLRPVLVSMKKGAPGGEEQFKTAASTLLKYLANVARAPEEEKYRRIPLGGAAFQARVAAVPGAVEALEVVGFKREADGSALFMPREAADPSALEAAGGEINSALTNPFFGVL</sequence>
<dbReference type="InterPro" id="IPR009060">
    <property type="entry name" value="UBA-like_sf"/>
</dbReference>
<dbReference type="FunCoup" id="A0A2V0P3B9">
    <property type="interactions" value="419"/>
</dbReference>
<dbReference type="PROSITE" id="PS00028">
    <property type="entry name" value="ZINC_FINGER_C2H2_1"/>
    <property type="match status" value="2"/>
</dbReference>
<dbReference type="InterPro" id="IPR015940">
    <property type="entry name" value="UBA"/>
</dbReference>
<evidence type="ECO:0000313" key="4">
    <source>
        <dbReference type="Proteomes" id="UP000247498"/>
    </source>
</evidence>
<feature type="compositionally biased region" description="Gly residues" evidence="1">
    <location>
        <begin position="134"/>
        <end position="159"/>
    </location>
</feature>
<evidence type="ECO:0000313" key="3">
    <source>
        <dbReference type="EMBL" id="GBF94079.1"/>
    </source>
</evidence>
<dbReference type="Pfam" id="PF22562">
    <property type="entry name" value="UBA_7"/>
    <property type="match status" value="1"/>
</dbReference>
<dbReference type="PANTHER" id="PTHR46713">
    <property type="entry name" value="F13M7.16 PROTEIN"/>
    <property type="match status" value="1"/>
</dbReference>